<dbReference type="SUPFAM" id="SSF63380">
    <property type="entry name" value="Riboflavin synthase domain-like"/>
    <property type="match status" value="1"/>
</dbReference>
<comment type="similarity">
    <text evidence="1">In the C-terminal section; belongs to the flavoprotein pyridine nucleotide cytochrome reductase family.</text>
</comment>
<dbReference type="KEGG" id="nsr:NS506_05727"/>
<gene>
    <name evidence="13" type="primary">yhb1</name>
    <name evidence="13" type="ORF">NS506_05727</name>
    <name evidence="14" type="ORF">NSK11_contig00156-0001</name>
</gene>
<proteinExistence type="inferred from homology"/>
<comment type="catalytic activity">
    <reaction evidence="9">
        <text>2 nitric oxide + NADPH + 2 O2 = 2 nitrate + NADP(+) + H(+)</text>
        <dbReference type="Rhea" id="RHEA:19465"/>
        <dbReference type="ChEBI" id="CHEBI:15378"/>
        <dbReference type="ChEBI" id="CHEBI:15379"/>
        <dbReference type="ChEBI" id="CHEBI:16480"/>
        <dbReference type="ChEBI" id="CHEBI:17632"/>
        <dbReference type="ChEBI" id="CHEBI:57783"/>
        <dbReference type="ChEBI" id="CHEBI:58349"/>
        <dbReference type="EC" id="1.14.12.17"/>
    </reaction>
</comment>
<dbReference type="Proteomes" id="UP000180166">
    <property type="component" value="Chromosome"/>
</dbReference>
<dbReference type="Pfam" id="PF00042">
    <property type="entry name" value="Globin"/>
    <property type="match status" value="1"/>
</dbReference>
<evidence type="ECO:0000256" key="5">
    <source>
        <dbReference type="ARBA" id="ARBA00022723"/>
    </source>
</evidence>
<dbReference type="InterPro" id="IPR009050">
    <property type="entry name" value="Globin-like_sf"/>
</dbReference>
<evidence type="ECO:0000313" key="16">
    <source>
        <dbReference type="Proteomes" id="UP000180166"/>
    </source>
</evidence>
<reference evidence="13 16" key="3">
    <citation type="submission" date="2016-10" db="EMBL/GenBank/DDBJ databases">
        <title>Genome sequence of Nocardia seriolae strain EM150506, isolated from Anguila japonica.</title>
        <authorList>
            <person name="Han H.-J."/>
        </authorList>
    </citation>
    <scope>NUCLEOTIDE SEQUENCE [LARGE SCALE GENOMIC DNA]</scope>
    <source>
        <strain evidence="13 16">EM150506</strain>
    </source>
</reference>
<comment type="similarity">
    <text evidence="10">Belongs to the globin family.</text>
</comment>
<keyword evidence="6" id="KW-0408">Iron</keyword>
<evidence type="ECO:0000259" key="11">
    <source>
        <dbReference type="PROSITE" id="PS01033"/>
    </source>
</evidence>
<evidence type="ECO:0000256" key="8">
    <source>
        <dbReference type="ARBA" id="ARBA00048649"/>
    </source>
</evidence>
<dbReference type="CDD" id="cd06184">
    <property type="entry name" value="flavohem_like_fad_nad_binding"/>
    <property type="match status" value="1"/>
</dbReference>
<dbReference type="InterPro" id="IPR039261">
    <property type="entry name" value="FNR_nucleotide-bd"/>
</dbReference>
<accession>A0ABC8B0K6</accession>
<sequence length="415" mass="45421">MRLAPDSSLNAVPELEPEHAEVIRATLPLVAAHIDQITPLFYKKMFTAHPELLRDRFNRGNQKQGGQQRALAASIATFATHLVDPSLPHPRDLLARIGHKHVSLAVTEPEYRIVHEHLFAAIVEVLGADVVTPAIAAAWDRVYWLMATTLIDFERELYDAAGVEPGDVFRQTRVVERIDDPSGVATFVVAAADPARPLPGFEPGQYISVGARLPDGARQLRQYSLVNRGGDGRLAFTVRRVPAEAEAPAGEVSNWLHDHLQVGDALEITLPFGDLTIDTDATTPLVLISAGIGVTPMVGILEYLAAETPSRRTVVLHADRSTAAYPLRETVADLATRLHDVYLRAWYQADGHGLMDLTGVEFPDDADFYLCGGTGFLQHIRAQLMSAGIPSNRVHFELFAPNDWLLDAEQSPVPA</sequence>
<name>A0ABC8B0K6_9NOCA</name>
<evidence type="ECO:0000313" key="13">
    <source>
        <dbReference type="EMBL" id="APA99770.1"/>
    </source>
</evidence>
<evidence type="ECO:0000259" key="12">
    <source>
        <dbReference type="PROSITE" id="PS51384"/>
    </source>
</evidence>
<keyword evidence="10" id="KW-0813">Transport</keyword>
<evidence type="ECO:0000256" key="1">
    <source>
        <dbReference type="ARBA" id="ARBA00006401"/>
    </source>
</evidence>
<feature type="domain" description="FAD-binding FR-type" evidence="12">
    <location>
        <begin position="167"/>
        <end position="278"/>
    </location>
</feature>
<dbReference type="GO" id="GO:0005344">
    <property type="term" value="F:oxygen carrier activity"/>
    <property type="evidence" value="ECO:0007669"/>
    <property type="project" value="UniProtKB-KW"/>
</dbReference>
<reference evidence="14 15" key="2">
    <citation type="journal article" date="2016" name="Genome Announc.">
        <title>Draft Genome Sequence of Erythromycin- and Oxytetracycline-Sensitive Nocardia seriolae Strain U-1 (NBRC 110359).</title>
        <authorList>
            <person name="Imajoh M."/>
            <person name="Sukeda M."/>
            <person name="Shimizu M."/>
            <person name="Yamane J."/>
            <person name="Ohnishi K."/>
            <person name="Oshima S."/>
        </authorList>
    </citation>
    <scope>NUCLEOTIDE SEQUENCE [LARGE SCALE GENOMIC DNA]</scope>
    <source>
        <strain evidence="14 15">U-1</strain>
    </source>
</reference>
<dbReference type="Gene3D" id="3.40.50.80">
    <property type="entry name" value="Nucleotide-binding domain of ferredoxin-NADP reductase (FNR) module"/>
    <property type="match status" value="1"/>
</dbReference>
<dbReference type="EMBL" id="CP017839">
    <property type="protein sequence ID" value="APA99770.1"/>
    <property type="molecule type" value="Genomic_DNA"/>
</dbReference>
<dbReference type="RefSeq" id="WP_045439673.1">
    <property type="nucleotide sequence ID" value="NZ_AP028459.1"/>
</dbReference>
<reference evidence="15" key="1">
    <citation type="submission" date="2015-07" db="EMBL/GenBank/DDBJ databases">
        <title>Nocardia seriolae U-1 whole genome shotgun sequence.</title>
        <authorList>
            <person name="Imajoh M."/>
            <person name="Fukumoto Y."/>
            <person name="Sukeda M."/>
            <person name="Yamane J."/>
            <person name="Yamasaki K."/>
            <person name="Shimizu M."/>
            <person name="Ohnishi K."/>
            <person name="Oshima S."/>
        </authorList>
    </citation>
    <scope>NUCLEOTIDE SEQUENCE [LARGE SCALE GENOMIC DNA]</scope>
    <source>
        <strain evidence="15">U-1</strain>
    </source>
</reference>
<dbReference type="Proteomes" id="UP000037179">
    <property type="component" value="Unassembled WGS sequence"/>
</dbReference>
<dbReference type="InterPro" id="IPR017927">
    <property type="entry name" value="FAD-bd_FR_type"/>
</dbReference>
<dbReference type="GO" id="GO:0046872">
    <property type="term" value="F:metal ion binding"/>
    <property type="evidence" value="ECO:0007669"/>
    <property type="project" value="UniProtKB-KW"/>
</dbReference>
<evidence type="ECO:0000313" key="14">
    <source>
        <dbReference type="EMBL" id="GAP32388.1"/>
    </source>
</evidence>
<dbReference type="PANTHER" id="PTHR43396:SF3">
    <property type="entry name" value="FLAVOHEMOPROTEIN"/>
    <property type="match status" value="1"/>
</dbReference>
<dbReference type="PROSITE" id="PS51384">
    <property type="entry name" value="FAD_FR"/>
    <property type="match status" value="1"/>
</dbReference>
<dbReference type="Pfam" id="PF00175">
    <property type="entry name" value="NAD_binding_1"/>
    <property type="match status" value="1"/>
</dbReference>
<dbReference type="InterPro" id="IPR000971">
    <property type="entry name" value="Globin"/>
</dbReference>
<comment type="catalytic activity">
    <reaction evidence="8">
        <text>2 nitric oxide + NADH + 2 O2 = 2 nitrate + NAD(+) + H(+)</text>
        <dbReference type="Rhea" id="RHEA:19469"/>
        <dbReference type="ChEBI" id="CHEBI:15378"/>
        <dbReference type="ChEBI" id="CHEBI:15379"/>
        <dbReference type="ChEBI" id="CHEBI:16480"/>
        <dbReference type="ChEBI" id="CHEBI:17632"/>
        <dbReference type="ChEBI" id="CHEBI:57540"/>
        <dbReference type="ChEBI" id="CHEBI:57945"/>
        <dbReference type="EC" id="1.14.12.17"/>
    </reaction>
</comment>
<evidence type="ECO:0000256" key="7">
    <source>
        <dbReference type="ARBA" id="ARBA00023027"/>
    </source>
</evidence>
<dbReference type="Gene3D" id="1.10.490.10">
    <property type="entry name" value="Globins"/>
    <property type="match status" value="1"/>
</dbReference>
<evidence type="ECO:0000256" key="6">
    <source>
        <dbReference type="ARBA" id="ARBA00023004"/>
    </source>
</evidence>
<evidence type="ECO:0000313" key="15">
    <source>
        <dbReference type="Proteomes" id="UP000037179"/>
    </source>
</evidence>
<keyword evidence="13" id="KW-0223">Dioxygenase</keyword>
<dbReference type="AlphaFoldDB" id="A0ABC8B0K6"/>
<dbReference type="CDD" id="cd14782">
    <property type="entry name" value="FHb-globin_2"/>
    <property type="match status" value="1"/>
</dbReference>
<keyword evidence="5" id="KW-0479">Metal-binding</keyword>
<dbReference type="GO" id="GO:0051537">
    <property type="term" value="F:2 iron, 2 sulfur cluster binding"/>
    <property type="evidence" value="ECO:0007669"/>
    <property type="project" value="UniProtKB-KW"/>
</dbReference>
<evidence type="ECO:0000256" key="10">
    <source>
        <dbReference type="RuleBase" id="RU000356"/>
    </source>
</evidence>
<keyword evidence="13" id="KW-0560">Oxidoreductase</keyword>
<feature type="domain" description="Globin" evidence="11">
    <location>
        <begin position="14"/>
        <end position="155"/>
    </location>
</feature>
<keyword evidence="4 10" id="KW-0561">Oxygen transport</keyword>
<evidence type="ECO:0000256" key="2">
    <source>
        <dbReference type="ARBA" id="ARBA00012229"/>
    </source>
</evidence>
<evidence type="ECO:0000256" key="4">
    <source>
        <dbReference type="ARBA" id="ARBA00022621"/>
    </source>
</evidence>
<dbReference type="InterPro" id="IPR017938">
    <property type="entry name" value="Riboflavin_synthase-like_b-brl"/>
</dbReference>
<dbReference type="PANTHER" id="PTHR43396">
    <property type="entry name" value="FLAVOHEMOPROTEIN"/>
    <property type="match status" value="1"/>
</dbReference>
<dbReference type="GO" id="GO:0008941">
    <property type="term" value="F:nitric oxide dioxygenase NAD(P)H activity"/>
    <property type="evidence" value="ECO:0007669"/>
    <property type="project" value="UniProtKB-EC"/>
</dbReference>
<keyword evidence="7" id="KW-0520">NAD</keyword>
<evidence type="ECO:0000256" key="3">
    <source>
        <dbReference type="ARBA" id="ARBA00022617"/>
    </source>
</evidence>
<dbReference type="EMBL" id="BBYQ01000156">
    <property type="protein sequence ID" value="GAP32388.1"/>
    <property type="molecule type" value="Genomic_DNA"/>
</dbReference>
<dbReference type="Gene3D" id="2.40.30.10">
    <property type="entry name" value="Translation factors"/>
    <property type="match status" value="1"/>
</dbReference>
<protein>
    <recommendedName>
        <fullName evidence="2">nitric oxide dioxygenase</fullName>
        <ecNumber evidence="2">1.14.12.17</ecNumber>
    </recommendedName>
</protein>
<dbReference type="InterPro" id="IPR001433">
    <property type="entry name" value="OxRdtase_FAD/NAD-bd"/>
</dbReference>
<dbReference type="SUPFAM" id="SSF46458">
    <property type="entry name" value="Globin-like"/>
    <property type="match status" value="1"/>
</dbReference>
<dbReference type="EC" id="1.14.12.17" evidence="2"/>
<dbReference type="PROSITE" id="PS01033">
    <property type="entry name" value="GLOBIN"/>
    <property type="match status" value="1"/>
</dbReference>
<keyword evidence="3 10" id="KW-0349">Heme</keyword>
<dbReference type="InterPro" id="IPR012292">
    <property type="entry name" value="Globin/Proto"/>
</dbReference>
<organism evidence="13 16">
    <name type="scientific">Nocardia seriolae</name>
    <dbReference type="NCBI Taxonomy" id="37332"/>
    <lineage>
        <taxon>Bacteria</taxon>
        <taxon>Bacillati</taxon>
        <taxon>Actinomycetota</taxon>
        <taxon>Actinomycetes</taxon>
        <taxon>Mycobacteriales</taxon>
        <taxon>Nocardiaceae</taxon>
        <taxon>Nocardia</taxon>
    </lineage>
</organism>
<evidence type="ECO:0000256" key="9">
    <source>
        <dbReference type="ARBA" id="ARBA00049433"/>
    </source>
</evidence>
<keyword evidence="15" id="KW-1185">Reference proteome</keyword>
<dbReference type="SUPFAM" id="SSF52343">
    <property type="entry name" value="Ferredoxin reductase-like, C-terminal NADP-linked domain"/>
    <property type="match status" value="1"/>
</dbReference>